<organism evidence="2 3">
    <name type="scientific">Geranomyces variabilis</name>
    <dbReference type="NCBI Taxonomy" id="109894"/>
    <lineage>
        <taxon>Eukaryota</taxon>
        <taxon>Fungi</taxon>
        <taxon>Fungi incertae sedis</taxon>
        <taxon>Chytridiomycota</taxon>
        <taxon>Chytridiomycota incertae sedis</taxon>
        <taxon>Chytridiomycetes</taxon>
        <taxon>Spizellomycetales</taxon>
        <taxon>Powellomycetaceae</taxon>
        <taxon>Geranomyces</taxon>
    </lineage>
</organism>
<dbReference type="EMBL" id="JADGJQ010000055">
    <property type="protein sequence ID" value="KAJ3175168.1"/>
    <property type="molecule type" value="Genomic_DNA"/>
</dbReference>
<evidence type="ECO:0000256" key="1">
    <source>
        <dbReference type="SAM" id="MobiDB-lite"/>
    </source>
</evidence>
<accession>A0AAD5THS2</accession>
<reference evidence="2" key="1">
    <citation type="submission" date="2020-05" db="EMBL/GenBank/DDBJ databases">
        <title>Phylogenomic resolution of chytrid fungi.</title>
        <authorList>
            <person name="Stajich J.E."/>
            <person name="Amses K."/>
            <person name="Simmons R."/>
            <person name="Seto K."/>
            <person name="Myers J."/>
            <person name="Bonds A."/>
            <person name="Quandt C.A."/>
            <person name="Barry K."/>
            <person name="Liu P."/>
            <person name="Grigoriev I."/>
            <person name="Longcore J.E."/>
            <person name="James T.Y."/>
        </authorList>
    </citation>
    <scope>NUCLEOTIDE SEQUENCE</scope>
    <source>
        <strain evidence="2">JEL0379</strain>
    </source>
</reference>
<keyword evidence="3" id="KW-1185">Reference proteome</keyword>
<evidence type="ECO:0000313" key="2">
    <source>
        <dbReference type="EMBL" id="KAJ3175168.1"/>
    </source>
</evidence>
<feature type="compositionally biased region" description="Low complexity" evidence="1">
    <location>
        <begin position="115"/>
        <end position="126"/>
    </location>
</feature>
<dbReference type="AlphaFoldDB" id="A0AAD5THS2"/>
<comment type="caution">
    <text evidence="2">The sequence shown here is derived from an EMBL/GenBank/DDBJ whole genome shotgun (WGS) entry which is preliminary data.</text>
</comment>
<dbReference type="Proteomes" id="UP001212152">
    <property type="component" value="Unassembled WGS sequence"/>
</dbReference>
<feature type="region of interest" description="Disordered" evidence="1">
    <location>
        <begin position="110"/>
        <end position="131"/>
    </location>
</feature>
<proteinExistence type="predicted"/>
<name>A0AAD5THS2_9FUNG</name>
<protein>
    <submittedName>
        <fullName evidence="2">Uncharacterized protein</fullName>
    </submittedName>
</protein>
<evidence type="ECO:0000313" key="3">
    <source>
        <dbReference type="Proteomes" id="UP001212152"/>
    </source>
</evidence>
<sequence>MLAAAAAAARPSLARHCIARSVVALKQITPAASISDFASGGPSGVAKEFTSFTIDQNNWAKTPTSPFAESLRAGEETRKIDMAPHPRRRFIPGELYQPEDLNDKNVPRFLKRASSKTSTKSSSSAATERRNPLKEYKDTVFLSSYLTQMGNMRSKSETGFSLMPFTYNMYSSPRK</sequence>
<gene>
    <name evidence="2" type="ORF">HDU87_006403</name>
</gene>